<reference evidence="1" key="1">
    <citation type="submission" date="2019-04" db="EMBL/GenBank/DDBJ databases">
        <title>Genome assembly of Zosterops borbonicus 15179.</title>
        <authorList>
            <person name="Leroy T."/>
            <person name="Anselmetti Y."/>
            <person name="Tilak M.-K."/>
            <person name="Nabholz B."/>
        </authorList>
    </citation>
    <scope>NUCLEOTIDE SEQUENCE</scope>
    <source>
        <strain evidence="1">HGM_15179</strain>
        <tissue evidence="1">Muscle</tissue>
    </source>
</reference>
<accession>A0A8K1G9M2</accession>
<gene>
    <name evidence="1" type="ORF">HGM15179_012886</name>
</gene>
<dbReference type="Proteomes" id="UP000796761">
    <property type="component" value="Unassembled WGS sequence"/>
</dbReference>
<dbReference type="AlphaFoldDB" id="A0A8K1G9M2"/>
<sequence>MGFLLGAQSAGLFCKEADSTCPPPSGGEILILEGSLDPPGRAKPDKEDIGVYLGTMMTLPEVVWQFWSWMGVVALPSVNVMLCVVVKVPVIDVSADDLHSDHTFNADCIAVITIRLPSYGEEPEVPKGLLKKEKGQGEPGLLGFSTCAKL</sequence>
<evidence type="ECO:0000313" key="2">
    <source>
        <dbReference type="Proteomes" id="UP000796761"/>
    </source>
</evidence>
<name>A0A8K1G9M2_9PASS</name>
<proteinExistence type="predicted"/>
<protein>
    <submittedName>
        <fullName evidence="1">Uncharacterized protein</fullName>
    </submittedName>
</protein>
<dbReference type="EMBL" id="SWJQ01000454">
    <property type="protein sequence ID" value="TRZ14218.1"/>
    <property type="molecule type" value="Genomic_DNA"/>
</dbReference>
<evidence type="ECO:0000313" key="1">
    <source>
        <dbReference type="EMBL" id="TRZ14218.1"/>
    </source>
</evidence>
<organism evidence="1 2">
    <name type="scientific">Zosterops borbonicus</name>
    <dbReference type="NCBI Taxonomy" id="364589"/>
    <lineage>
        <taxon>Eukaryota</taxon>
        <taxon>Metazoa</taxon>
        <taxon>Chordata</taxon>
        <taxon>Craniata</taxon>
        <taxon>Vertebrata</taxon>
        <taxon>Euteleostomi</taxon>
        <taxon>Archelosauria</taxon>
        <taxon>Archosauria</taxon>
        <taxon>Dinosauria</taxon>
        <taxon>Saurischia</taxon>
        <taxon>Theropoda</taxon>
        <taxon>Coelurosauria</taxon>
        <taxon>Aves</taxon>
        <taxon>Neognathae</taxon>
        <taxon>Neoaves</taxon>
        <taxon>Telluraves</taxon>
        <taxon>Australaves</taxon>
        <taxon>Passeriformes</taxon>
        <taxon>Sylvioidea</taxon>
        <taxon>Zosteropidae</taxon>
        <taxon>Zosterops</taxon>
    </lineage>
</organism>
<comment type="caution">
    <text evidence="1">The sequence shown here is derived from an EMBL/GenBank/DDBJ whole genome shotgun (WGS) entry which is preliminary data.</text>
</comment>
<keyword evidence="2" id="KW-1185">Reference proteome</keyword>